<accession>A0A094QPG6</accession>
<dbReference type="GO" id="GO:0045892">
    <property type="term" value="P:negative regulation of DNA-templated transcription"/>
    <property type="evidence" value="ECO:0007669"/>
    <property type="project" value="InterPro"/>
</dbReference>
<dbReference type="InterPro" id="IPR038099">
    <property type="entry name" value="BldD-like_C_sf"/>
</dbReference>
<dbReference type="EMBL" id="JNSK01000065">
    <property type="protein sequence ID" value="KGA16476.1"/>
    <property type="molecule type" value="Genomic_DNA"/>
</dbReference>
<dbReference type="Pfam" id="PF21179">
    <property type="entry name" value="BldD-like_C"/>
    <property type="match status" value="1"/>
</dbReference>
<reference evidence="2" key="1">
    <citation type="submission" date="2014-05" db="EMBL/GenBank/DDBJ databases">
        <title>Key roles for freshwater Actinobacteria revealed by deep metagenomic sequencing.</title>
        <authorList>
            <person name="Ghai R."/>
            <person name="Mizuno C.M."/>
            <person name="Picazo A."/>
            <person name="Camacho A."/>
            <person name="Rodriguez-Valera F."/>
        </authorList>
    </citation>
    <scope>NUCLEOTIDE SEQUENCE</scope>
</reference>
<dbReference type="InterPro" id="IPR010982">
    <property type="entry name" value="Lambda_DNA-bd_dom_sf"/>
</dbReference>
<sequence length="133" mass="15057">MSQIGKIKAVVIGSYERGSRNMPLSRLGELAQILNVNVEYLLGIEISEKIARTSIVIDLRALSKPNLDNPDWLDQLINFTSRIAKERSDWNGELLSLREGDLLAMAYTIGVDEQTFLKWLIAEKYLFKGSDRS</sequence>
<proteinExistence type="predicted"/>
<dbReference type="PROSITE" id="PS50943">
    <property type="entry name" value="HTH_CROC1"/>
    <property type="match status" value="1"/>
</dbReference>
<feature type="domain" description="HTH cro/C1-type" evidence="1">
    <location>
        <begin position="12"/>
        <end position="41"/>
    </location>
</feature>
<dbReference type="AlphaFoldDB" id="A0A094QPG6"/>
<gene>
    <name evidence="2" type="ORF">GM50_14415</name>
</gene>
<protein>
    <recommendedName>
        <fullName evidence="1">HTH cro/C1-type domain-containing protein</fullName>
    </recommendedName>
</protein>
<evidence type="ECO:0000313" key="2">
    <source>
        <dbReference type="EMBL" id="KGA16476.1"/>
    </source>
</evidence>
<dbReference type="Gene3D" id="1.10.10.1930">
    <property type="match status" value="1"/>
</dbReference>
<organism evidence="2">
    <name type="scientific">freshwater metagenome</name>
    <dbReference type="NCBI Taxonomy" id="449393"/>
    <lineage>
        <taxon>unclassified sequences</taxon>
        <taxon>metagenomes</taxon>
        <taxon>ecological metagenomes</taxon>
    </lineage>
</organism>
<dbReference type="Gene3D" id="1.10.260.40">
    <property type="entry name" value="lambda repressor-like DNA-binding domains"/>
    <property type="match status" value="1"/>
</dbReference>
<dbReference type="GO" id="GO:0003677">
    <property type="term" value="F:DNA binding"/>
    <property type="evidence" value="ECO:0007669"/>
    <property type="project" value="InterPro"/>
</dbReference>
<evidence type="ECO:0000259" key="1">
    <source>
        <dbReference type="PROSITE" id="PS50943"/>
    </source>
</evidence>
<dbReference type="SUPFAM" id="SSF47413">
    <property type="entry name" value="lambda repressor-like DNA-binding domains"/>
    <property type="match status" value="1"/>
</dbReference>
<name>A0A094QPG6_9ZZZZ</name>
<dbReference type="InterPro" id="IPR037664">
    <property type="entry name" value="BldD_C"/>
</dbReference>
<comment type="caution">
    <text evidence="2">The sequence shown here is derived from an EMBL/GenBank/DDBJ whole genome shotgun (WGS) entry which is preliminary data.</text>
</comment>
<dbReference type="InterPro" id="IPR001387">
    <property type="entry name" value="Cro/C1-type_HTH"/>
</dbReference>